<dbReference type="HOGENOM" id="CLU_170247_0_1_7"/>
<dbReference type="InterPro" id="IPR045865">
    <property type="entry name" value="ACT-like_dom_sf"/>
</dbReference>
<protein>
    <submittedName>
        <fullName evidence="1">Putative iron-only hydrogenase system regulator</fullName>
    </submittedName>
</protein>
<organism evidence="1 2">
    <name type="scientific">Desulfomonile tiedjei (strain ATCC 49306 / DSM 6799 / DCB-1)</name>
    <dbReference type="NCBI Taxonomy" id="706587"/>
    <lineage>
        <taxon>Bacteria</taxon>
        <taxon>Pseudomonadati</taxon>
        <taxon>Thermodesulfobacteriota</taxon>
        <taxon>Desulfomonilia</taxon>
        <taxon>Desulfomonilales</taxon>
        <taxon>Desulfomonilaceae</taxon>
        <taxon>Desulfomonile</taxon>
    </lineage>
</organism>
<dbReference type="EMBL" id="CP003360">
    <property type="protein sequence ID" value="AFM27762.1"/>
    <property type="molecule type" value="Genomic_DNA"/>
</dbReference>
<keyword evidence="2" id="KW-1185">Reference proteome</keyword>
<dbReference type="NCBIfam" id="TIGR03959">
    <property type="entry name" value="hyd_TM1266"/>
    <property type="match status" value="1"/>
</dbReference>
<dbReference type="KEGG" id="dti:Desti_5159"/>
<reference evidence="2" key="1">
    <citation type="submission" date="2012-06" db="EMBL/GenBank/DDBJ databases">
        <title>Complete sequence of chromosome of Desulfomonile tiedjei DSM 6799.</title>
        <authorList>
            <person name="Lucas S."/>
            <person name="Copeland A."/>
            <person name="Lapidus A."/>
            <person name="Glavina del Rio T."/>
            <person name="Dalin E."/>
            <person name="Tice H."/>
            <person name="Bruce D."/>
            <person name="Goodwin L."/>
            <person name="Pitluck S."/>
            <person name="Peters L."/>
            <person name="Ovchinnikova G."/>
            <person name="Zeytun A."/>
            <person name="Lu M."/>
            <person name="Kyrpides N."/>
            <person name="Mavromatis K."/>
            <person name="Ivanova N."/>
            <person name="Brettin T."/>
            <person name="Detter J.C."/>
            <person name="Han C."/>
            <person name="Larimer F."/>
            <person name="Land M."/>
            <person name="Hauser L."/>
            <person name="Markowitz V."/>
            <person name="Cheng J.-F."/>
            <person name="Hugenholtz P."/>
            <person name="Woyke T."/>
            <person name="Wu D."/>
            <person name="Spring S."/>
            <person name="Schroeder M."/>
            <person name="Brambilla E."/>
            <person name="Klenk H.-P."/>
            <person name="Eisen J.A."/>
        </authorList>
    </citation>
    <scope>NUCLEOTIDE SEQUENCE [LARGE SCALE GENOMIC DNA]</scope>
    <source>
        <strain evidence="2">ATCC 49306 / DSM 6799 / DCB-1</strain>
    </source>
</reference>
<name>I4CDX1_DESTA</name>
<dbReference type="Proteomes" id="UP000006055">
    <property type="component" value="Chromosome"/>
</dbReference>
<dbReference type="InterPro" id="IPR023860">
    <property type="entry name" value="FeFe-hyd_TM1266"/>
</dbReference>
<dbReference type="SUPFAM" id="SSF55021">
    <property type="entry name" value="ACT-like"/>
    <property type="match status" value="1"/>
</dbReference>
<dbReference type="Pfam" id="PF21699">
    <property type="entry name" value="TM1266-like"/>
    <property type="match status" value="1"/>
</dbReference>
<dbReference type="AlphaFoldDB" id="I4CDX1"/>
<evidence type="ECO:0000313" key="2">
    <source>
        <dbReference type="Proteomes" id="UP000006055"/>
    </source>
</evidence>
<dbReference type="InterPro" id="IPR027271">
    <property type="entry name" value="Acetolactate_synth/TF_NikR_C"/>
</dbReference>
<dbReference type="STRING" id="706587.Desti_5159"/>
<accession>I4CDX1</accession>
<dbReference type="Gene3D" id="3.30.70.1150">
    <property type="entry name" value="ACT-like. Chain A, domain 2"/>
    <property type="match status" value="1"/>
</dbReference>
<gene>
    <name evidence="1" type="ordered locus">Desti_5159</name>
</gene>
<evidence type="ECO:0000313" key="1">
    <source>
        <dbReference type="EMBL" id="AFM27762.1"/>
    </source>
</evidence>
<sequence length="87" mass="9393">MKLEGERMDQRLGVIGIIIEDRKESAARVNALLSQFGDLIVGRMGVPHKERGISVIGLIVEASTDQLGALTGKLGMLPKVRVKSILV</sequence>
<dbReference type="eggNOG" id="COG0864">
    <property type="taxonomic scope" value="Bacteria"/>
</dbReference>
<proteinExistence type="predicted"/>